<dbReference type="SUPFAM" id="SSF110738">
    <property type="entry name" value="Glycerate kinase I"/>
    <property type="match status" value="1"/>
</dbReference>
<comment type="similarity">
    <text evidence="1 4">Belongs to the glycerate kinase type-1 family.</text>
</comment>
<keyword evidence="6" id="KW-1185">Reference proteome</keyword>
<evidence type="ECO:0000256" key="3">
    <source>
        <dbReference type="ARBA" id="ARBA00022777"/>
    </source>
</evidence>
<evidence type="ECO:0000313" key="5">
    <source>
        <dbReference type="EMBL" id="SDA88213.1"/>
    </source>
</evidence>
<dbReference type="InterPro" id="IPR018197">
    <property type="entry name" value="Glycerate_kinase_RE-like"/>
</dbReference>
<dbReference type="PANTHER" id="PTHR21599">
    <property type="entry name" value="GLYCERATE KINASE"/>
    <property type="match status" value="1"/>
</dbReference>
<dbReference type="AlphaFoldDB" id="A0A1G5Z1B7"/>
<protein>
    <submittedName>
        <fullName evidence="5">Glycerate kinase</fullName>
    </submittedName>
</protein>
<dbReference type="InterPro" id="IPR018193">
    <property type="entry name" value="Glyc_kinase_flavodox-like_fold"/>
</dbReference>
<evidence type="ECO:0000313" key="6">
    <source>
        <dbReference type="Proteomes" id="UP000198756"/>
    </source>
</evidence>
<dbReference type="STRING" id="279824.SAMN03080617_03065"/>
<organism evidence="5 6">
    <name type="scientific">Algoriphagus alkaliphilus</name>
    <dbReference type="NCBI Taxonomy" id="279824"/>
    <lineage>
        <taxon>Bacteria</taxon>
        <taxon>Pseudomonadati</taxon>
        <taxon>Bacteroidota</taxon>
        <taxon>Cytophagia</taxon>
        <taxon>Cytophagales</taxon>
        <taxon>Cyclobacteriaceae</taxon>
        <taxon>Algoriphagus</taxon>
    </lineage>
</organism>
<dbReference type="RefSeq" id="WP_092731518.1">
    <property type="nucleotide sequence ID" value="NZ_FMXE01000023.1"/>
</dbReference>
<keyword evidence="2 4" id="KW-0808">Transferase</keyword>
<evidence type="ECO:0000256" key="4">
    <source>
        <dbReference type="PIRNR" id="PIRNR006078"/>
    </source>
</evidence>
<evidence type="ECO:0000256" key="2">
    <source>
        <dbReference type="ARBA" id="ARBA00022679"/>
    </source>
</evidence>
<accession>A0A1G5Z1B7</accession>
<dbReference type="InterPro" id="IPR036129">
    <property type="entry name" value="Glycerate_kinase_sf"/>
</dbReference>
<name>A0A1G5Z1B7_9BACT</name>
<dbReference type="OrthoDB" id="9774290at2"/>
<dbReference type="EMBL" id="FMXE01000023">
    <property type="protein sequence ID" value="SDA88213.1"/>
    <property type="molecule type" value="Genomic_DNA"/>
</dbReference>
<evidence type="ECO:0000256" key="1">
    <source>
        <dbReference type="ARBA" id="ARBA00006284"/>
    </source>
</evidence>
<dbReference type="Gene3D" id="3.90.1510.10">
    <property type="entry name" value="Glycerate kinase, domain 2"/>
    <property type="match status" value="1"/>
</dbReference>
<dbReference type="Gene3D" id="3.40.50.10350">
    <property type="entry name" value="Glycerate kinase, domain 1"/>
    <property type="match status" value="1"/>
</dbReference>
<dbReference type="PANTHER" id="PTHR21599:SF0">
    <property type="entry name" value="GLYCERATE KINASE"/>
    <property type="match status" value="1"/>
</dbReference>
<dbReference type="Proteomes" id="UP000198756">
    <property type="component" value="Unassembled WGS sequence"/>
</dbReference>
<sequence length="368" mass="39710">MKFLIAPNAFKGTISAEEAAKIIAQKVEERSGFECIIQPVADGGDGTCGLLIDSLLLEKIPVLTLNAIGQPAMGYFGWDSEHKKAYLDISSATGIGSLELRQRDPYSTSTFGTGQVILKAIQMGAEEIILGLGGSATIDMGLGILNALGILFLDENGREIPAFTPHYLEKIKHIQKTLEIAKIRFTCLCDVKNPFFGENGAVKVYGPQKGLALKHVPDFEKTCLDVLGLLIKKSKGEWADQAGFGAAGGIALGLGFFFPIDIKIGADYFFELVAIEEKVIQSDWIITGEGQYDSQSDQGKASFALLLLARSHKKKIALITSGSGGRKAGFDLVLELPSLDFSTKDFKEKARQNLSGLIDKAVLGERFD</sequence>
<dbReference type="Pfam" id="PF02595">
    <property type="entry name" value="Gly_kinase"/>
    <property type="match status" value="1"/>
</dbReference>
<dbReference type="InterPro" id="IPR004381">
    <property type="entry name" value="Glycerate_kinase"/>
</dbReference>
<dbReference type="NCBIfam" id="TIGR00045">
    <property type="entry name" value="glycerate kinase"/>
    <property type="match status" value="1"/>
</dbReference>
<reference evidence="6" key="1">
    <citation type="submission" date="2016-10" db="EMBL/GenBank/DDBJ databases">
        <authorList>
            <person name="Varghese N."/>
            <person name="Submissions S."/>
        </authorList>
    </citation>
    <scope>NUCLEOTIDE SEQUENCE [LARGE SCALE GENOMIC DNA]</scope>
    <source>
        <strain evidence="6">DSM 22703</strain>
    </source>
</reference>
<gene>
    <name evidence="5" type="ORF">SAMN03080617_03065</name>
</gene>
<proteinExistence type="inferred from homology"/>
<dbReference type="GO" id="GO:0008887">
    <property type="term" value="F:glycerate kinase activity"/>
    <property type="evidence" value="ECO:0007669"/>
    <property type="project" value="UniProtKB-UniRule"/>
</dbReference>
<dbReference type="GO" id="GO:0031388">
    <property type="term" value="P:organic acid phosphorylation"/>
    <property type="evidence" value="ECO:0007669"/>
    <property type="project" value="UniProtKB-UniRule"/>
</dbReference>
<dbReference type="PIRSF" id="PIRSF006078">
    <property type="entry name" value="GlxK"/>
    <property type="match status" value="1"/>
</dbReference>
<keyword evidence="3 4" id="KW-0418">Kinase</keyword>